<gene>
    <name evidence="1" type="ORF">V1477_004510</name>
</gene>
<accession>A0ABD2CN32</accession>
<reference evidence="1 2" key="1">
    <citation type="journal article" date="2024" name="Ann. Entomol. Soc. Am.">
        <title>Genomic analyses of the southern and eastern yellowjacket wasps (Hymenoptera: Vespidae) reveal evolutionary signatures of social life.</title>
        <authorList>
            <person name="Catto M.A."/>
            <person name="Caine P.B."/>
            <person name="Orr S.E."/>
            <person name="Hunt B.G."/>
            <person name="Goodisman M.A.D."/>
        </authorList>
    </citation>
    <scope>NUCLEOTIDE SEQUENCE [LARGE SCALE GENOMIC DNA]</scope>
    <source>
        <strain evidence="1">232</strain>
        <tissue evidence="1">Head and thorax</tissue>
    </source>
</reference>
<evidence type="ECO:0000313" key="2">
    <source>
        <dbReference type="Proteomes" id="UP001607303"/>
    </source>
</evidence>
<protein>
    <submittedName>
        <fullName evidence="1">Uncharacterized protein</fullName>
    </submittedName>
</protein>
<sequence>MAKYISSGMDGLPGTRVEVTRRGRVPRGLSRSGPALTGYPRPWLAWPDAANYPATGLAWPEAGGISGARVGVARQGRALRGRGWHAPSRLYAAMLSEALGQDLHGPGKTGYPGPDLALRGAARLYVYRSGRALRGPGLSRHGDAGISGARDGLAPIDVAWVDVARVEVAGLAWPGVCGLPGARVCVGQRGSLGPGLAWPDGSCHCGV</sequence>
<proteinExistence type="predicted"/>
<dbReference type="EMBL" id="JAYRBN010000037">
    <property type="protein sequence ID" value="KAL2746140.1"/>
    <property type="molecule type" value="Genomic_DNA"/>
</dbReference>
<organism evidence="1 2">
    <name type="scientific">Vespula maculifrons</name>
    <name type="common">Eastern yellow jacket</name>
    <name type="synonym">Wasp</name>
    <dbReference type="NCBI Taxonomy" id="7453"/>
    <lineage>
        <taxon>Eukaryota</taxon>
        <taxon>Metazoa</taxon>
        <taxon>Ecdysozoa</taxon>
        <taxon>Arthropoda</taxon>
        <taxon>Hexapoda</taxon>
        <taxon>Insecta</taxon>
        <taxon>Pterygota</taxon>
        <taxon>Neoptera</taxon>
        <taxon>Endopterygota</taxon>
        <taxon>Hymenoptera</taxon>
        <taxon>Apocrita</taxon>
        <taxon>Aculeata</taxon>
        <taxon>Vespoidea</taxon>
        <taxon>Vespidae</taxon>
        <taxon>Vespinae</taxon>
        <taxon>Vespula</taxon>
    </lineage>
</organism>
<dbReference type="AlphaFoldDB" id="A0ABD2CN32"/>
<evidence type="ECO:0000313" key="1">
    <source>
        <dbReference type="EMBL" id="KAL2746140.1"/>
    </source>
</evidence>
<dbReference type="Proteomes" id="UP001607303">
    <property type="component" value="Unassembled WGS sequence"/>
</dbReference>
<name>A0ABD2CN32_VESMC</name>
<keyword evidence="2" id="KW-1185">Reference proteome</keyword>
<comment type="caution">
    <text evidence="1">The sequence shown here is derived from an EMBL/GenBank/DDBJ whole genome shotgun (WGS) entry which is preliminary data.</text>
</comment>